<dbReference type="EMBL" id="DS547091">
    <property type="protein sequence ID" value="EDR15757.1"/>
    <property type="molecule type" value="Genomic_DNA"/>
</dbReference>
<dbReference type="InterPro" id="IPR019188">
    <property type="entry name" value="SNAPC1"/>
</dbReference>
<keyword evidence="2" id="KW-1185">Reference proteome</keyword>
<name>B0CR49_LACBS</name>
<dbReference type="Proteomes" id="UP000001194">
    <property type="component" value="Unassembled WGS sequence"/>
</dbReference>
<dbReference type="OrthoDB" id="3253083at2759"/>
<accession>B0CR49</accession>
<dbReference type="GeneID" id="6069779"/>
<organism evidence="2">
    <name type="scientific">Laccaria bicolor (strain S238N-H82 / ATCC MYA-4686)</name>
    <name type="common">Bicoloured deceiver</name>
    <name type="synonym">Laccaria laccata var. bicolor</name>
    <dbReference type="NCBI Taxonomy" id="486041"/>
    <lineage>
        <taxon>Eukaryota</taxon>
        <taxon>Fungi</taxon>
        <taxon>Dikarya</taxon>
        <taxon>Basidiomycota</taxon>
        <taxon>Agaricomycotina</taxon>
        <taxon>Agaricomycetes</taxon>
        <taxon>Agaricomycetidae</taxon>
        <taxon>Agaricales</taxon>
        <taxon>Agaricineae</taxon>
        <taxon>Hydnangiaceae</taxon>
        <taxon>Laccaria</taxon>
    </lineage>
</organism>
<sequence length="316" mass="35874">MSLAPAPTATRGEIVLQPNYFTSSIYVQALRDDINTLTHRYHEAYTNAQCAQPFQLFKSIWCSQGWHWLIFKVFDRRTRDRFLDTTLRLFLERMTTNESPFTQIVALFGLYTFFYSQPKGTSPPLYGVSNIPIPLDQYVSLRSFPETLTTPLLQPFQPSIVFILTKLLNDQVFFIVPRSDLGTLNPRDLPREIFVDESSVHAVGSTAPKKKGRPTKRDKAKKARKTLNELEEWLTQEPPTGSTTAMDEYQSFKQQLMANVDHSAIEKANGLVHERLKEARAVVTMGSGGDWGIERVERAISEMNTSTGSYGVLSLL</sequence>
<dbReference type="Pfam" id="PF09808">
    <property type="entry name" value="SNAPC1"/>
    <property type="match status" value="1"/>
</dbReference>
<dbReference type="InParanoid" id="B0CR49"/>
<evidence type="ECO:0000313" key="2">
    <source>
        <dbReference type="Proteomes" id="UP000001194"/>
    </source>
</evidence>
<protein>
    <submittedName>
        <fullName evidence="1">Predicted protein</fullName>
    </submittedName>
</protein>
<evidence type="ECO:0000313" key="1">
    <source>
        <dbReference type="EMBL" id="EDR15757.1"/>
    </source>
</evidence>
<dbReference type="RefSeq" id="XP_001873965.1">
    <property type="nucleotide sequence ID" value="XM_001873930.1"/>
</dbReference>
<proteinExistence type="predicted"/>
<dbReference type="STRING" id="486041.B0CR49"/>
<dbReference type="KEGG" id="lbc:LACBIDRAFT_301017"/>
<dbReference type="AlphaFoldDB" id="B0CR49"/>
<gene>
    <name evidence="1" type="ORF">LACBIDRAFT_301017</name>
</gene>
<dbReference type="HOGENOM" id="CLU_059053_0_0_1"/>
<reference evidence="1 2" key="1">
    <citation type="journal article" date="2008" name="Nature">
        <title>The genome of Laccaria bicolor provides insights into mycorrhizal symbiosis.</title>
        <authorList>
            <person name="Martin F."/>
            <person name="Aerts A."/>
            <person name="Ahren D."/>
            <person name="Brun A."/>
            <person name="Danchin E.G.J."/>
            <person name="Duchaussoy F."/>
            <person name="Gibon J."/>
            <person name="Kohler A."/>
            <person name="Lindquist E."/>
            <person name="Pereda V."/>
            <person name="Salamov A."/>
            <person name="Shapiro H.J."/>
            <person name="Wuyts J."/>
            <person name="Blaudez D."/>
            <person name="Buee M."/>
            <person name="Brokstein P."/>
            <person name="Canbaeck B."/>
            <person name="Cohen D."/>
            <person name="Courty P.E."/>
            <person name="Coutinho P.M."/>
            <person name="Delaruelle C."/>
            <person name="Detter J.C."/>
            <person name="Deveau A."/>
            <person name="DiFazio S."/>
            <person name="Duplessis S."/>
            <person name="Fraissinet-Tachet L."/>
            <person name="Lucic E."/>
            <person name="Frey-Klett P."/>
            <person name="Fourrey C."/>
            <person name="Feussner I."/>
            <person name="Gay G."/>
            <person name="Grimwood J."/>
            <person name="Hoegger P.J."/>
            <person name="Jain P."/>
            <person name="Kilaru S."/>
            <person name="Labbe J."/>
            <person name="Lin Y.C."/>
            <person name="Legue V."/>
            <person name="Le Tacon F."/>
            <person name="Marmeisse R."/>
            <person name="Melayah D."/>
            <person name="Montanini B."/>
            <person name="Muratet M."/>
            <person name="Nehls U."/>
            <person name="Niculita-Hirzel H."/>
            <person name="Oudot-Le Secq M.P."/>
            <person name="Peter M."/>
            <person name="Quesneville H."/>
            <person name="Rajashekar B."/>
            <person name="Reich M."/>
            <person name="Rouhier N."/>
            <person name="Schmutz J."/>
            <person name="Yin T."/>
            <person name="Chalot M."/>
            <person name="Henrissat B."/>
            <person name="Kuees U."/>
            <person name="Lucas S."/>
            <person name="Van de Peer Y."/>
            <person name="Podila G.K."/>
            <person name="Polle A."/>
            <person name="Pukkila P.J."/>
            <person name="Richardson P.M."/>
            <person name="Rouze P."/>
            <person name="Sanders I.R."/>
            <person name="Stajich J.E."/>
            <person name="Tunlid A."/>
            <person name="Tuskan G."/>
            <person name="Grigoriev I.V."/>
        </authorList>
    </citation>
    <scope>NUCLEOTIDE SEQUENCE [LARGE SCALE GENOMIC DNA]</scope>
    <source>
        <strain evidence="2">S238N-H82 / ATCC MYA-4686</strain>
    </source>
</reference>